<reference evidence="2 3" key="1">
    <citation type="submission" date="2016-03" db="EMBL/GenBank/DDBJ databases">
        <title>Comparative genomics of the ectomycorrhizal sister species Rhizopogon vinicolor and Rhizopogon vesiculosus (Basidiomycota: Boletales) reveals a divergence of the mating type B locus.</title>
        <authorList>
            <person name="Mujic A.B."/>
            <person name="Kuo A."/>
            <person name="Tritt A."/>
            <person name="Lipzen A."/>
            <person name="Chen C."/>
            <person name="Johnson J."/>
            <person name="Sharma A."/>
            <person name="Barry K."/>
            <person name="Grigoriev I.V."/>
            <person name="Spatafora J.W."/>
        </authorList>
    </citation>
    <scope>NUCLEOTIDE SEQUENCE [LARGE SCALE GENOMIC DNA]</scope>
    <source>
        <strain evidence="2 3">AM-OR11-056</strain>
    </source>
</reference>
<proteinExistence type="predicted"/>
<gene>
    <name evidence="2" type="ORF">AZE42_13012</name>
</gene>
<name>A0A1J8QKR4_9AGAM</name>
<evidence type="ECO:0000313" key="2">
    <source>
        <dbReference type="EMBL" id="OJA10010.1"/>
    </source>
</evidence>
<feature type="signal peptide" evidence="1">
    <location>
        <begin position="1"/>
        <end position="25"/>
    </location>
</feature>
<feature type="chain" id="PRO_5011955858" evidence="1">
    <location>
        <begin position="26"/>
        <end position="73"/>
    </location>
</feature>
<dbReference type="Proteomes" id="UP000183567">
    <property type="component" value="Unassembled WGS sequence"/>
</dbReference>
<feature type="non-terminal residue" evidence="2">
    <location>
        <position position="73"/>
    </location>
</feature>
<keyword evidence="3" id="KW-1185">Reference proteome</keyword>
<comment type="caution">
    <text evidence="2">The sequence shown here is derived from an EMBL/GenBank/DDBJ whole genome shotgun (WGS) entry which is preliminary data.</text>
</comment>
<dbReference type="AlphaFoldDB" id="A0A1J8QKR4"/>
<organism evidence="2 3">
    <name type="scientific">Rhizopogon vesiculosus</name>
    <dbReference type="NCBI Taxonomy" id="180088"/>
    <lineage>
        <taxon>Eukaryota</taxon>
        <taxon>Fungi</taxon>
        <taxon>Dikarya</taxon>
        <taxon>Basidiomycota</taxon>
        <taxon>Agaricomycotina</taxon>
        <taxon>Agaricomycetes</taxon>
        <taxon>Agaricomycetidae</taxon>
        <taxon>Boletales</taxon>
        <taxon>Suillineae</taxon>
        <taxon>Rhizopogonaceae</taxon>
        <taxon>Rhizopogon</taxon>
    </lineage>
</organism>
<evidence type="ECO:0000313" key="3">
    <source>
        <dbReference type="Proteomes" id="UP000183567"/>
    </source>
</evidence>
<dbReference type="OrthoDB" id="10391351at2759"/>
<keyword evidence="1" id="KW-0732">Signal</keyword>
<protein>
    <submittedName>
        <fullName evidence="2">Uncharacterized protein</fullName>
    </submittedName>
</protein>
<sequence>MSSDASLYILHAARLLLGRAPTADAADDVVEKWGSLVVRLLDGLKAKRPEFLSLPEVISVVDLLQDIADARRR</sequence>
<dbReference type="EMBL" id="LVVM01005661">
    <property type="protein sequence ID" value="OJA10010.1"/>
    <property type="molecule type" value="Genomic_DNA"/>
</dbReference>
<evidence type="ECO:0000256" key="1">
    <source>
        <dbReference type="SAM" id="SignalP"/>
    </source>
</evidence>
<accession>A0A1J8QKR4</accession>